<feature type="signal peptide" evidence="2">
    <location>
        <begin position="1"/>
        <end position="17"/>
    </location>
</feature>
<dbReference type="SMART" id="SM00257">
    <property type="entry name" value="LysM"/>
    <property type="match status" value="1"/>
</dbReference>
<dbReference type="Gene3D" id="3.10.350.10">
    <property type="entry name" value="LysM domain"/>
    <property type="match status" value="1"/>
</dbReference>
<comment type="similarity">
    <text evidence="1">Belongs to the E.coli NlpD/Haemophilus LppB family.</text>
</comment>
<feature type="chain" id="PRO_5045991747" evidence="2">
    <location>
        <begin position="18"/>
        <end position="271"/>
    </location>
</feature>
<keyword evidence="5" id="KW-1185">Reference proteome</keyword>
<organism evidence="4 5">
    <name type="scientific">Parasutterella secunda</name>
    <dbReference type="NCBI Taxonomy" id="626947"/>
    <lineage>
        <taxon>Bacteria</taxon>
        <taxon>Pseudomonadati</taxon>
        <taxon>Pseudomonadota</taxon>
        <taxon>Betaproteobacteria</taxon>
        <taxon>Burkholderiales</taxon>
        <taxon>Sutterellaceae</taxon>
        <taxon>Parasutterella</taxon>
    </lineage>
</organism>
<evidence type="ECO:0000259" key="3">
    <source>
        <dbReference type="PROSITE" id="PS51782"/>
    </source>
</evidence>
<name>A0ABS2GTB8_9BURK</name>
<dbReference type="InterPro" id="IPR016047">
    <property type="entry name" value="M23ase_b-sheet_dom"/>
</dbReference>
<dbReference type="RefSeq" id="WP_205050637.1">
    <property type="nucleotide sequence ID" value="NZ_JACJKX010000013.1"/>
</dbReference>
<dbReference type="CDD" id="cd00118">
    <property type="entry name" value="LysM"/>
    <property type="match status" value="1"/>
</dbReference>
<gene>
    <name evidence="4" type="ORF">H5985_07195</name>
</gene>
<dbReference type="PROSITE" id="PS51257">
    <property type="entry name" value="PROKAR_LIPOPROTEIN"/>
    <property type="match status" value="1"/>
</dbReference>
<evidence type="ECO:0000313" key="4">
    <source>
        <dbReference type="EMBL" id="MBM6929048.1"/>
    </source>
</evidence>
<proteinExistence type="inferred from homology"/>
<dbReference type="PROSITE" id="PS51782">
    <property type="entry name" value="LYSM"/>
    <property type="match status" value="1"/>
</dbReference>
<dbReference type="Pfam" id="PF01476">
    <property type="entry name" value="LysM"/>
    <property type="match status" value="1"/>
</dbReference>
<dbReference type="Proteomes" id="UP000777002">
    <property type="component" value="Unassembled WGS sequence"/>
</dbReference>
<keyword evidence="2" id="KW-0732">Signal</keyword>
<accession>A0ABS2GTB8</accession>
<dbReference type="Pfam" id="PF01551">
    <property type="entry name" value="Peptidase_M23"/>
    <property type="match status" value="1"/>
</dbReference>
<evidence type="ECO:0000256" key="1">
    <source>
        <dbReference type="ARBA" id="ARBA00038420"/>
    </source>
</evidence>
<evidence type="ECO:0000256" key="2">
    <source>
        <dbReference type="SAM" id="SignalP"/>
    </source>
</evidence>
<dbReference type="SUPFAM" id="SSF51261">
    <property type="entry name" value="Duplicated hybrid motif"/>
    <property type="match status" value="1"/>
</dbReference>
<dbReference type="InterPro" id="IPR036779">
    <property type="entry name" value="LysM_dom_sf"/>
</dbReference>
<dbReference type="CDD" id="cd12797">
    <property type="entry name" value="M23_peptidase"/>
    <property type="match status" value="1"/>
</dbReference>
<dbReference type="InterPro" id="IPR050570">
    <property type="entry name" value="Cell_wall_metabolism_enzyme"/>
</dbReference>
<evidence type="ECO:0000313" key="5">
    <source>
        <dbReference type="Proteomes" id="UP000777002"/>
    </source>
</evidence>
<dbReference type="PANTHER" id="PTHR21666:SF263">
    <property type="entry name" value="MUREIN HYDROLASE ACTIVATOR NLPD"/>
    <property type="match status" value="1"/>
</dbReference>
<sequence length="271" mass="28184">MKLRVLAVAVMAGGLLAGCALQEVGAPIYNRTGSTGVGTSGMVSVTGDTYTVQPGDTLYSIATRNGCNPTELAQANGITDPTLLSPGTVLRLTSARTQPVTSVAVDVPPPVSTEVTIGTDVTTATTPSTTDTVTLTGNTTTVTTTQKMLGNTQLSWPVARGQILRQFTDENSKGIEIAGNLGDDVRAAAAGRVLYTGENVSGYGKLIIITHGPGAVTVYGHNSELLVKRGDNVTNGQVIAKMGNSDSDSVNLLFEVRHNDRPVNPIEYLPQ</sequence>
<dbReference type="InterPro" id="IPR018392">
    <property type="entry name" value="LysM"/>
</dbReference>
<dbReference type="InterPro" id="IPR011055">
    <property type="entry name" value="Dup_hybrid_motif"/>
</dbReference>
<feature type="domain" description="LysM" evidence="3">
    <location>
        <begin position="48"/>
        <end position="92"/>
    </location>
</feature>
<dbReference type="PANTHER" id="PTHR21666">
    <property type="entry name" value="PEPTIDASE-RELATED"/>
    <property type="match status" value="1"/>
</dbReference>
<protein>
    <submittedName>
        <fullName evidence="4">Peptidoglycan DD-metalloendopeptidase family protein</fullName>
    </submittedName>
</protein>
<comment type="caution">
    <text evidence="4">The sequence shown here is derived from an EMBL/GenBank/DDBJ whole genome shotgun (WGS) entry which is preliminary data.</text>
</comment>
<dbReference type="Gene3D" id="2.70.70.10">
    <property type="entry name" value="Glucose Permease (Domain IIA)"/>
    <property type="match status" value="1"/>
</dbReference>
<dbReference type="EMBL" id="JACJKX010000013">
    <property type="protein sequence ID" value="MBM6929048.1"/>
    <property type="molecule type" value="Genomic_DNA"/>
</dbReference>
<reference evidence="4 5" key="1">
    <citation type="journal article" date="2021" name="Sci. Rep.">
        <title>The distribution of antibiotic resistance genes in chicken gut microbiota commensals.</title>
        <authorList>
            <person name="Juricova H."/>
            <person name="Matiasovicova J."/>
            <person name="Kubasova T."/>
            <person name="Cejkova D."/>
            <person name="Rychlik I."/>
        </authorList>
    </citation>
    <scope>NUCLEOTIDE SEQUENCE [LARGE SCALE GENOMIC DNA]</scope>
    <source>
        <strain evidence="4 5">An562</strain>
    </source>
</reference>